<organism evidence="1 2">
    <name type="scientific">Acorus calamus</name>
    <name type="common">Sweet flag</name>
    <dbReference type="NCBI Taxonomy" id="4465"/>
    <lineage>
        <taxon>Eukaryota</taxon>
        <taxon>Viridiplantae</taxon>
        <taxon>Streptophyta</taxon>
        <taxon>Embryophyta</taxon>
        <taxon>Tracheophyta</taxon>
        <taxon>Spermatophyta</taxon>
        <taxon>Magnoliopsida</taxon>
        <taxon>Liliopsida</taxon>
        <taxon>Acoraceae</taxon>
        <taxon>Acorus</taxon>
    </lineage>
</organism>
<gene>
    <name evidence="1" type="ORF">QJS10_CPB11g01668</name>
</gene>
<dbReference type="EMBL" id="JAUJYO010000011">
    <property type="protein sequence ID" value="KAK1303498.1"/>
    <property type="molecule type" value="Genomic_DNA"/>
</dbReference>
<accession>A0AAV9DSM6</accession>
<evidence type="ECO:0000313" key="1">
    <source>
        <dbReference type="EMBL" id="KAK1303498.1"/>
    </source>
</evidence>
<dbReference type="AlphaFoldDB" id="A0AAV9DSM6"/>
<protein>
    <submittedName>
        <fullName evidence="1">Uncharacterized protein</fullName>
    </submittedName>
</protein>
<keyword evidence="2" id="KW-1185">Reference proteome</keyword>
<evidence type="ECO:0000313" key="2">
    <source>
        <dbReference type="Proteomes" id="UP001180020"/>
    </source>
</evidence>
<dbReference type="Proteomes" id="UP001180020">
    <property type="component" value="Unassembled WGS sequence"/>
</dbReference>
<reference evidence="1" key="1">
    <citation type="journal article" date="2023" name="Nat. Commun.">
        <title>Diploid and tetraploid genomes of Acorus and the evolution of monocots.</title>
        <authorList>
            <person name="Ma L."/>
            <person name="Liu K.W."/>
            <person name="Li Z."/>
            <person name="Hsiao Y.Y."/>
            <person name="Qi Y."/>
            <person name="Fu T."/>
            <person name="Tang G.D."/>
            <person name="Zhang D."/>
            <person name="Sun W.H."/>
            <person name="Liu D.K."/>
            <person name="Li Y."/>
            <person name="Chen G.Z."/>
            <person name="Liu X.D."/>
            <person name="Liao X.Y."/>
            <person name="Jiang Y.T."/>
            <person name="Yu X."/>
            <person name="Hao Y."/>
            <person name="Huang J."/>
            <person name="Zhao X.W."/>
            <person name="Ke S."/>
            <person name="Chen Y.Y."/>
            <person name="Wu W.L."/>
            <person name="Hsu J.L."/>
            <person name="Lin Y.F."/>
            <person name="Huang M.D."/>
            <person name="Li C.Y."/>
            <person name="Huang L."/>
            <person name="Wang Z.W."/>
            <person name="Zhao X."/>
            <person name="Zhong W.Y."/>
            <person name="Peng D.H."/>
            <person name="Ahmad S."/>
            <person name="Lan S."/>
            <person name="Zhang J.S."/>
            <person name="Tsai W.C."/>
            <person name="Van de Peer Y."/>
            <person name="Liu Z.J."/>
        </authorList>
    </citation>
    <scope>NUCLEOTIDE SEQUENCE</scope>
    <source>
        <strain evidence="1">CP</strain>
    </source>
</reference>
<name>A0AAV9DSM6_ACOCL</name>
<sequence>MFPQHCIMWRLVTSYYLMYGQCSLSFKIRPRSMVSLRTSEMRATGHGVEA</sequence>
<comment type="caution">
    <text evidence="1">The sequence shown here is derived from an EMBL/GenBank/DDBJ whole genome shotgun (WGS) entry which is preliminary data.</text>
</comment>
<proteinExistence type="predicted"/>
<reference evidence="1" key="2">
    <citation type="submission" date="2023-06" db="EMBL/GenBank/DDBJ databases">
        <authorList>
            <person name="Ma L."/>
            <person name="Liu K.-W."/>
            <person name="Li Z."/>
            <person name="Hsiao Y.-Y."/>
            <person name="Qi Y."/>
            <person name="Fu T."/>
            <person name="Tang G."/>
            <person name="Zhang D."/>
            <person name="Sun W.-H."/>
            <person name="Liu D.-K."/>
            <person name="Li Y."/>
            <person name="Chen G.-Z."/>
            <person name="Liu X.-D."/>
            <person name="Liao X.-Y."/>
            <person name="Jiang Y.-T."/>
            <person name="Yu X."/>
            <person name="Hao Y."/>
            <person name="Huang J."/>
            <person name="Zhao X.-W."/>
            <person name="Ke S."/>
            <person name="Chen Y.-Y."/>
            <person name="Wu W.-L."/>
            <person name="Hsu J.-L."/>
            <person name="Lin Y.-F."/>
            <person name="Huang M.-D."/>
            <person name="Li C.-Y."/>
            <person name="Huang L."/>
            <person name="Wang Z.-W."/>
            <person name="Zhao X."/>
            <person name="Zhong W.-Y."/>
            <person name="Peng D.-H."/>
            <person name="Ahmad S."/>
            <person name="Lan S."/>
            <person name="Zhang J.-S."/>
            <person name="Tsai W.-C."/>
            <person name="Van De Peer Y."/>
            <person name="Liu Z.-J."/>
        </authorList>
    </citation>
    <scope>NUCLEOTIDE SEQUENCE</scope>
    <source>
        <strain evidence="1">CP</strain>
        <tissue evidence="1">Leaves</tissue>
    </source>
</reference>